<evidence type="ECO:0000313" key="2">
    <source>
        <dbReference type="Proteomes" id="UP000611215"/>
    </source>
</evidence>
<accession>A0ABS0EKY9</accession>
<keyword evidence="2" id="KW-1185">Reference proteome</keyword>
<dbReference type="InterPro" id="IPR025379">
    <property type="entry name" value="DUF4295"/>
</dbReference>
<sequence>MAKKSVASLQTGSKRLTKAIKMVKSPKTGAYMFVESVMAPEFVNDFFNKK</sequence>
<dbReference type="Proteomes" id="UP000611215">
    <property type="component" value="Unassembled WGS sequence"/>
</dbReference>
<reference evidence="1 2" key="1">
    <citation type="submission" date="2020-11" db="EMBL/GenBank/DDBJ databases">
        <title>Winogradskyella marina sp. nov., isolated from marine sediment.</title>
        <authorList>
            <person name="Bo J."/>
            <person name="Wang S."/>
            <person name="Song X."/>
            <person name="Du Z."/>
        </authorList>
    </citation>
    <scope>NUCLEOTIDE SEQUENCE [LARGE SCALE GENOMIC DNA]</scope>
    <source>
        <strain evidence="1 2">F6397</strain>
    </source>
</reference>
<comment type="caution">
    <text evidence="1">The sequence shown here is derived from an EMBL/GenBank/DDBJ whole genome shotgun (WGS) entry which is preliminary data.</text>
</comment>
<organism evidence="1 2">
    <name type="scientific">Winogradskyella marina</name>
    <dbReference type="NCBI Taxonomy" id="2785530"/>
    <lineage>
        <taxon>Bacteria</taxon>
        <taxon>Pseudomonadati</taxon>
        <taxon>Bacteroidota</taxon>
        <taxon>Flavobacteriia</taxon>
        <taxon>Flavobacteriales</taxon>
        <taxon>Flavobacteriaceae</taxon>
        <taxon>Winogradskyella</taxon>
    </lineage>
</organism>
<dbReference type="EMBL" id="JADOET010000015">
    <property type="protein sequence ID" value="MBF8151133.1"/>
    <property type="molecule type" value="Genomic_DNA"/>
</dbReference>
<dbReference type="Pfam" id="PF14128">
    <property type="entry name" value="DUF4295"/>
    <property type="match status" value="1"/>
</dbReference>
<name>A0ABS0EKY9_9FLAO</name>
<dbReference type="RefSeq" id="WP_195872391.1">
    <property type="nucleotide sequence ID" value="NZ_JADOET010000015.1"/>
</dbReference>
<gene>
    <name evidence="1" type="ORF">ITJ86_14580</name>
</gene>
<evidence type="ECO:0000313" key="1">
    <source>
        <dbReference type="EMBL" id="MBF8151133.1"/>
    </source>
</evidence>
<proteinExistence type="predicted"/>
<protein>
    <submittedName>
        <fullName evidence="1">DUF4295 domain-containing protein</fullName>
    </submittedName>
</protein>